<dbReference type="Gene3D" id="3.30.420.10">
    <property type="entry name" value="Ribonuclease H-like superfamily/Ribonuclease H"/>
    <property type="match status" value="1"/>
</dbReference>
<dbReference type="Proteomes" id="UP001341840">
    <property type="component" value="Unassembled WGS sequence"/>
</dbReference>
<dbReference type="InterPro" id="IPR044730">
    <property type="entry name" value="RNase_H-like_dom_plant"/>
</dbReference>
<dbReference type="PANTHER" id="PTHR47723">
    <property type="entry name" value="OS05G0353850 PROTEIN"/>
    <property type="match status" value="1"/>
</dbReference>
<dbReference type="PANTHER" id="PTHR47723:SF24">
    <property type="entry name" value="RNASE H TYPE-1 DOMAIN-CONTAINING PROTEIN"/>
    <property type="match status" value="1"/>
</dbReference>
<comment type="caution">
    <text evidence="2">The sequence shown here is derived from an EMBL/GenBank/DDBJ whole genome shotgun (WGS) entry which is preliminary data.</text>
</comment>
<keyword evidence="3" id="KW-1185">Reference proteome</keyword>
<dbReference type="InterPro" id="IPR053151">
    <property type="entry name" value="RNase_H-like"/>
</dbReference>
<dbReference type="Pfam" id="PF13456">
    <property type="entry name" value="RVT_3"/>
    <property type="match status" value="1"/>
</dbReference>
<evidence type="ECO:0000313" key="3">
    <source>
        <dbReference type="Proteomes" id="UP001341840"/>
    </source>
</evidence>
<dbReference type="InterPro" id="IPR036397">
    <property type="entry name" value="RNaseH_sf"/>
</dbReference>
<sequence>MFCQDAGMGAIVAVFRDREGKLTKASTSKIQANSALIVEANAVREALILANQMRIDKLIIETDCQVLYQHGRKIGKSSALSSHSKLLELSRRTHSARCRHVPPPRQSFVLPVPLKAVDEMTTSLWFSGRRFSTRIASRHGRGLNQIRVA</sequence>
<dbReference type="InterPro" id="IPR002156">
    <property type="entry name" value="RNaseH_domain"/>
</dbReference>
<name>A0ABU6RDH9_9FABA</name>
<proteinExistence type="predicted"/>
<feature type="domain" description="RNase H type-1" evidence="1">
    <location>
        <begin position="4"/>
        <end position="103"/>
    </location>
</feature>
<gene>
    <name evidence="2" type="ORF">PIB30_034782</name>
</gene>
<dbReference type="CDD" id="cd06222">
    <property type="entry name" value="RNase_H_like"/>
    <property type="match status" value="1"/>
</dbReference>
<accession>A0ABU6RDH9</accession>
<organism evidence="2 3">
    <name type="scientific">Stylosanthes scabra</name>
    <dbReference type="NCBI Taxonomy" id="79078"/>
    <lineage>
        <taxon>Eukaryota</taxon>
        <taxon>Viridiplantae</taxon>
        <taxon>Streptophyta</taxon>
        <taxon>Embryophyta</taxon>
        <taxon>Tracheophyta</taxon>
        <taxon>Spermatophyta</taxon>
        <taxon>Magnoliopsida</taxon>
        <taxon>eudicotyledons</taxon>
        <taxon>Gunneridae</taxon>
        <taxon>Pentapetalae</taxon>
        <taxon>rosids</taxon>
        <taxon>fabids</taxon>
        <taxon>Fabales</taxon>
        <taxon>Fabaceae</taxon>
        <taxon>Papilionoideae</taxon>
        <taxon>50 kb inversion clade</taxon>
        <taxon>dalbergioids sensu lato</taxon>
        <taxon>Dalbergieae</taxon>
        <taxon>Pterocarpus clade</taxon>
        <taxon>Stylosanthes</taxon>
    </lineage>
</organism>
<reference evidence="2 3" key="1">
    <citation type="journal article" date="2023" name="Plants (Basel)">
        <title>Bridging the Gap: Combining Genomics and Transcriptomics Approaches to Understand Stylosanthes scabra, an Orphan Legume from the Brazilian Caatinga.</title>
        <authorList>
            <person name="Ferreira-Neto J.R.C."/>
            <person name="da Silva M.D."/>
            <person name="Binneck E."/>
            <person name="de Melo N.F."/>
            <person name="da Silva R.H."/>
            <person name="de Melo A.L.T.M."/>
            <person name="Pandolfi V."/>
            <person name="Bustamante F.O."/>
            <person name="Brasileiro-Vidal A.C."/>
            <person name="Benko-Iseppon A.M."/>
        </authorList>
    </citation>
    <scope>NUCLEOTIDE SEQUENCE [LARGE SCALE GENOMIC DNA]</scope>
    <source>
        <tissue evidence="2">Leaves</tissue>
    </source>
</reference>
<protein>
    <recommendedName>
        <fullName evidence="1">RNase H type-1 domain-containing protein</fullName>
    </recommendedName>
</protein>
<evidence type="ECO:0000259" key="1">
    <source>
        <dbReference type="Pfam" id="PF13456"/>
    </source>
</evidence>
<evidence type="ECO:0000313" key="2">
    <source>
        <dbReference type="EMBL" id="MED6121924.1"/>
    </source>
</evidence>
<dbReference type="EMBL" id="JASCZI010030371">
    <property type="protein sequence ID" value="MED6121924.1"/>
    <property type="molecule type" value="Genomic_DNA"/>
</dbReference>